<reference evidence="1" key="1">
    <citation type="submission" date="2019-11" db="EMBL/GenBank/DDBJ databases">
        <title>Nori genome reveals adaptations in red seaweeds to the harsh intertidal environment.</title>
        <authorList>
            <person name="Wang D."/>
            <person name="Mao Y."/>
        </authorList>
    </citation>
    <scope>NUCLEOTIDE SEQUENCE</scope>
    <source>
        <tissue evidence="1">Gametophyte</tissue>
    </source>
</reference>
<keyword evidence="2" id="KW-1185">Reference proteome</keyword>
<gene>
    <name evidence="1" type="ORF">I4F81_001663</name>
</gene>
<comment type="caution">
    <text evidence="1">The sequence shown here is derived from an EMBL/GenBank/DDBJ whole genome shotgun (WGS) entry which is preliminary data.</text>
</comment>
<evidence type="ECO:0000313" key="1">
    <source>
        <dbReference type="EMBL" id="KAK1859065.1"/>
    </source>
</evidence>
<protein>
    <submittedName>
        <fullName evidence="1">Uncharacterized protein</fullName>
    </submittedName>
</protein>
<dbReference type="EMBL" id="CM020618">
    <property type="protein sequence ID" value="KAK1859065.1"/>
    <property type="molecule type" value="Genomic_DNA"/>
</dbReference>
<accession>A0ACC3BM77</accession>
<dbReference type="Proteomes" id="UP000798662">
    <property type="component" value="Chromosome 1"/>
</dbReference>
<name>A0ACC3BM77_PYRYE</name>
<evidence type="ECO:0000313" key="2">
    <source>
        <dbReference type="Proteomes" id="UP000798662"/>
    </source>
</evidence>
<sequence>MEDETRSSEFGYDLLDGNYRGWSNYAEAYLQDNGTWDAIETPCPVVTPLATAAASPEGEPAGSAAARAAAQKLAMDLHEKQLKEVKVWKRKNVRALAQIKMAVKPHLMNMIADCKTAAEVWECLRVLFDHETATRRGELEEALATLRKQPNETIMEYVGRTKGIRDDLATAGVNKDEHSFCLDILRGLPAPFKTIRTVLRNSGKLLTLPTITNRLMETELRAESDDDVPQAVQAYLAAMALKKDEKKGQQDKKPVCFYCKKPGHKIADCNERRAANEKHGRNGKGPHGGDKGGDGGGKKLAYCTTVGVGAVAPAAANSRADTWVVDSGATHHLATGKGVFVAKGAKPNDEVTLASGGTLATTGRGEAILVAGDGDNKSTITLKDTYRVPGLRENLMSVGLVDKAGGAVLFANGHCDIYDTAKTVASHAVVSKADAIGHLEGNGQYTLGGKPVAKMAMMASAPMPGTASIWHRRFFHLGYNNLQRAAKMVDGLPEKEVETESAAGAICRPCVEGKTVKAPFPASNSKTDVMELIHVDITGPFKKSPSGSRYLIVLYEDSTGMTLAVPIRAKSEAGRVMRGKIPEWERRSGKKLKRIRFDGAKEFTTAKLRQWYEEKGIDYEVTLPYSPQSNGKAERVNRTIKERVRAALSESGLDEELWAEAAVAAAYVMNRSPKEGQDVTPWEGFTGKRPDVSGLAVWGSRAYALKPPKQIKGTQPRTSAGRMVGYTAGGKGFRLLLNSTKEVVERRDVVVEEAESAAPAKRVHWSQALTGAPSGEDGGAQEATPVPTPQPTPTLTPSTSTSSTDRGGGAPVTPDVQAAIDAARLVTGQLADDGRESTSEEEDEVTRYPGRARLPPVRFGQDGAGASASAAAVQTADTVEKPVMVRDLPPPPKTVEEASCRDDWPMWEAALEDERQSMITHKVWTKKKAPPGARRQGTRVIFECKADQRGVLQRRKCRLVGRGDRQKPGNDYLQSWAAMPAAATTRAFFATAAARGWTVHHIDVKTAYLYAPMDVEVYIVIPEGFEGAGKDALLQQAMYGTKQAGNLWGKHLDGKLTQKGGVQSKADKCLYTFAMKGTTVYVNVHVDDILPGGPDAEAVADVKRRIARHFECRDMGEVTSYLGMQVEWDKAAGTVTLSNPRHTADLLKEYEMDECKPNFTPMARGVELAEGELLPTGNRYAELYGSLMYLSNQTRPDLAYAVGKLARRMSAPTEGDWRLAKGVLRYLQGTRNMGITYGKEANLEGWVDSDFAGDTQSRKSTTGFVVTLHGGAISWRSRMQRLVATSTAIAEYVAAAEAVKDSLWLRRLAGDLGEYAGPVTLKEDNQACIAMANNEGMSPRTKHVDVCYHLIRDCVATQQVVVVYVPTGEQLADGFTKPLPRDAFTLFREGLGVAVATPVHG</sequence>
<organism evidence="1 2">
    <name type="scientific">Pyropia yezoensis</name>
    <name type="common">Susabi-nori</name>
    <name type="synonym">Porphyra yezoensis</name>
    <dbReference type="NCBI Taxonomy" id="2788"/>
    <lineage>
        <taxon>Eukaryota</taxon>
        <taxon>Rhodophyta</taxon>
        <taxon>Bangiophyceae</taxon>
        <taxon>Bangiales</taxon>
        <taxon>Bangiaceae</taxon>
        <taxon>Pyropia</taxon>
    </lineage>
</organism>
<proteinExistence type="predicted"/>